<protein>
    <submittedName>
        <fullName evidence="2">Uncharacterized protein</fullName>
    </submittedName>
</protein>
<reference evidence="2 3" key="1">
    <citation type="submission" date="2014-04" db="EMBL/GenBank/DDBJ databases">
        <authorList>
            <consortium name="DOE Joint Genome Institute"/>
            <person name="Kuo A."/>
            <person name="Gay G."/>
            <person name="Dore J."/>
            <person name="Kohler A."/>
            <person name="Nagy L.G."/>
            <person name="Floudas D."/>
            <person name="Copeland A."/>
            <person name="Barry K.W."/>
            <person name="Cichocki N."/>
            <person name="Veneault-Fourrey C."/>
            <person name="LaButti K."/>
            <person name="Lindquist E.A."/>
            <person name="Lipzen A."/>
            <person name="Lundell T."/>
            <person name="Morin E."/>
            <person name="Murat C."/>
            <person name="Sun H."/>
            <person name="Tunlid A."/>
            <person name="Henrissat B."/>
            <person name="Grigoriev I.V."/>
            <person name="Hibbett D.S."/>
            <person name="Martin F."/>
            <person name="Nordberg H.P."/>
            <person name="Cantor M.N."/>
            <person name="Hua S.X."/>
        </authorList>
    </citation>
    <scope>NUCLEOTIDE SEQUENCE [LARGE SCALE GENOMIC DNA]</scope>
    <source>
        <strain evidence="3">h7</strain>
    </source>
</reference>
<gene>
    <name evidence="2" type="ORF">M413DRAFT_10558</name>
</gene>
<feature type="compositionally biased region" description="Polar residues" evidence="1">
    <location>
        <begin position="124"/>
        <end position="140"/>
    </location>
</feature>
<feature type="region of interest" description="Disordered" evidence="1">
    <location>
        <begin position="704"/>
        <end position="742"/>
    </location>
</feature>
<keyword evidence="3" id="KW-1185">Reference proteome</keyword>
<reference evidence="3" key="2">
    <citation type="submission" date="2015-01" db="EMBL/GenBank/DDBJ databases">
        <title>Evolutionary Origins and Diversification of the Mycorrhizal Mutualists.</title>
        <authorList>
            <consortium name="DOE Joint Genome Institute"/>
            <consortium name="Mycorrhizal Genomics Consortium"/>
            <person name="Kohler A."/>
            <person name="Kuo A."/>
            <person name="Nagy L.G."/>
            <person name="Floudas D."/>
            <person name="Copeland A."/>
            <person name="Barry K.W."/>
            <person name="Cichocki N."/>
            <person name="Veneault-Fourrey C."/>
            <person name="LaButti K."/>
            <person name="Lindquist E.A."/>
            <person name="Lipzen A."/>
            <person name="Lundell T."/>
            <person name="Morin E."/>
            <person name="Murat C."/>
            <person name="Riley R."/>
            <person name="Ohm R."/>
            <person name="Sun H."/>
            <person name="Tunlid A."/>
            <person name="Henrissat B."/>
            <person name="Grigoriev I.V."/>
            <person name="Hibbett D.S."/>
            <person name="Martin F."/>
        </authorList>
    </citation>
    <scope>NUCLEOTIDE SEQUENCE [LARGE SCALE GENOMIC DNA]</scope>
    <source>
        <strain evidence="3">h7</strain>
    </source>
</reference>
<feature type="region of interest" description="Disordered" evidence="1">
    <location>
        <begin position="122"/>
        <end position="153"/>
    </location>
</feature>
<feature type="compositionally biased region" description="Basic and acidic residues" evidence="1">
    <location>
        <begin position="649"/>
        <end position="658"/>
    </location>
</feature>
<feature type="compositionally biased region" description="Acidic residues" evidence="1">
    <location>
        <begin position="257"/>
        <end position="300"/>
    </location>
</feature>
<feature type="region of interest" description="Disordered" evidence="1">
    <location>
        <begin position="324"/>
        <end position="516"/>
    </location>
</feature>
<name>A0A0C3CFN3_HEBCY</name>
<feature type="compositionally biased region" description="Basic and acidic residues" evidence="1">
    <location>
        <begin position="349"/>
        <end position="364"/>
    </location>
</feature>
<evidence type="ECO:0000313" key="2">
    <source>
        <dbReference type="EMBL" id="KIM42436.1"/>
    </source>
</evidence>
<dbReference type="HOGENOM" id="CLU_354895_0_0_1"/>
<dbReference type="EMBL" id="KN831778">
    <property type="protein sequence ID" value="KIM42436.1"/>
    <property type="molecule type" value="Genomic_DNA"/>
</dbReference>
<feature type="compositionally biased region" description="Polar residues" evidence="1">
    <location>
        <begin position="494"/>
        <end position="506"/>
    </location>
</feature>
<accession>A0A0C3CFN3</accession>
<dbReference type="AlphaFoldDB" id="A0A0C3CFN3"/>
<dbReference type="OrthoDB" id="3066206at2759"/>
<evidence type="ECO:0000256" key="1">
    <source>
        <dbReference type="SAM" id="MobiDB-lite"/>
    </source>
</evidence>
<dbReference type="Proteomes" id="UP000053424">
    <property type="component" value="Unassembled WGS sequence"/>
</dbReference>
<sequence>MASSTSTTKDIANAWATFYTQYRKLPAGVVHGPRAKKIEAARKEWSEILNDLRGGNLRHWPTEPDEIRQIQELLNWRQSDMWSAIDGTAGVSAHRHIRGSGTQSTAYPSFQGWASEVKERWDAQKNTAGAKTRSSSSAGIQTHGPAKPKADGANGHLLGLSHPFLVPFAPLYEELNGSLDSEERKHFAVIKSVERQSEFYSMAYEYTANVQNELKEVDDALGRKEIYQRYASSLLILATKSYDEWTKDVMDWKAPTDDEDEGSDDEDSDDEDDDNEDETEDDEEDDEDEGDEDGDEDEGEANSHTDSIRINNLEEVCPLYSLKSSEDLTVKKKVAPHSTNNNDAGMGNRNRDSDHLGAKTDFETKYTITPSTFGSLNMNGVPFQTSRPGNRQPEAPKARPVPKAKSNPEGTFQGRGQEMPSITSYPQRPSRDINQPRGFMGVYPKVRLQNNGSEPPFGSVHSPTPPMDARSLSSKVKLHPACSPLAPPRIQLAETASSGTLQNRGTQGPGRSYPQHWPQVFVGAHAKIGKGSQESPFGYAHSPRPAVDARLASKENIYRAYSPLSPAPKQRAGLDASTATFQSQKPGGSHPQRSSQNTKQPRGFMDVDPRIGPRRGGLDSPTPAKDTKSLSSKEAVHPAYSHPPYPPPPRRDYPRQDSCKASVRVQDTSVESLHADDSPMMQRLKLMEEGRAGYDEEDVIQDKGAQGLTVHDIESISDVSSIDMSESEDEESDAPTTSSTPIAFKYIQNVDFKSPRNSRSVSGILRGAGTRPNTPRERSVQFRNSPEVRYI</sequence>
<feature type="region of interest" description="Disordered" evidence="1">
    <location>
        <begin position="253"/>
        <end position="312"/>
    </location>
</feature>
<feature type="region of interest" description="Disordered" evidence="1">
    <location>
        <begin position="561"/>
        <end position="681"/>
    </location>
</feature>
<proteinExistence type="predicted"/>
<feature type="compositionally biased region" description="Polar residues" evidence="1">
    <location>
        <begin position="577"/>
        <end position="600"/>
    </location>
</feature>
<organism evidence="2 3">
    <name type="scientific">Hebeloma cylindrosporum</name>
    <dbReference type="NCBI Taxonomy" id="76867"/>
    <lineage>
        <taxon>Eukaryota</taxon>
        <taxon>Fungi</taxon>
        <taxon>Dikarya</taxon>
        <taxon>Basidiomycota</taxon>
        <taxon>Agaricomycotina</taxon>
        <taxon>Agaricomycetes</taxon>
        <taxon>Agaricomycetidae</taxon>
        <taxon>Agaricales</taxon>
        <taxon>Agaricineae</taxon>
        <taxon>Hymenogastraceae</taxon>
        <taxon>Hebeloma</taxon>
    </lineage>
</organism>
<feature type="region of interest" description="Disordered" evidence="1">
    <location>
        <begin position="754"/>
        <end position="791"/>
    </location>
</feature>
<evidence type="ECO:0000313" key="3">
    <source>
        <dbReference type="Proteomes" id="UP000053424"/>
    </source>
</evidence>
<feature type="compositionally biased region" description="Polar residues" evidence="1">
    <location>
        <begin position="366"/>
        <end position="389"/>
    </location>
</feature>